<name>A0AAD0HPL6_BACPU</name>
<dbReference type="AlphaFoldDB" id="A0AAD0HPL6"/>
<proteinExistence type="predicted"/>
<dbReference type="EMBL" id="CP027116">
    <property type="protein sequence ID" value="AVM25160.1"/>
    <property type="molecule type" value="Genomic_DNA"/>
</dbReference>
<evidence type="ECO:0000313" key="2">
    <source>
        <dbReference type="Proteomes" id="UP000264960"/>
    </source>
</evidence>
<accession>A0AAD0HPL6</accession>
<dbReference type="Proteomes" id="UP000264960">
    <property type="component" value="Chromosome"/>
</dbReference>
<evidence type="ECO:0000313" key="1">
    <source>
        <dbReference type="EMBL" id="AVM25160.1"/>
    </source>
</evidence>
<sequence length="59" mass="6442">MTNDNGLQLVNIQAGSNIYNEIKSLGACLFYAWGSYSPAIGKAALRELHLMRKNSNGIN</sequence>
<reference evidence="1 2" key="1">
    <citation type="submission" date="2018-02" db="EMBL/GenBank/DDBJ databases">
        <title>The complete genome of two Bacillus pumilus strains from Cuatro Cienegas, Coahuila, Mexico.</title>
        <authorList>
            <person name="Zarza E."/>
            <person name="Alcaraz L.D."/>
            <person name="Aguilar-Salinas B."/>
            <person name="Islas A."/>
            <person name="Olmedo-Alvarez G."/>
        </authorList>
    </citation>
    <scope>NUCLEOTIDE SEQUENCE [LARGE SCALE GENOMIC DNA]</scope>
    <source>
        <strain evidence="1 2">145</strain>
    </source>
</reference>
<dbReference type="RefSeq" id="WP_117731458.1">
    <property type="nucleotide sequence ID" value="NZ_JBNILF010000010.1"/>
</dbReference>
<organism evidence="1 2">
    <name type="scientific">Bacillus pumilus</name>
    <name type="common">Bacillus mesentericus</name>
    <dbReference type="NCBI Taxonomy" id="1408"/>
    <lineage>
        <taxon>Bacteria</taxon>
        <taxon>Bacillati</taxon>
        <taxon>Bacillota</taxon>
        <taxon>Bacilli</taxon>
        <taxon>Bacillales</taxon>
        <taxon>Bacillaceae</taxon>
        <taxon>Bacillus</taxon>
    </lineage>
</organism>
<protein>
    <submittedName>
        <fullName evidence="1">Uncharacterized protein</fullName>
    </submittedName>
</protein>
<gene>
    <name evidence="1" type="ORF">C5695_15480</name>
</gene>